<keyword evidence="1" id="KW-0805">Transcription regulation</keyword>
<name>A0A6J4NX22_9ACTN</name>
<dbReference type="GO" id="GO:0045892">
    <property type="term" value="P:negative regulation of DNA-templated transcription"/>
    <property type="evidence" value="ECO:0007669"/>
    <property type="project" value="InterPro"/>
</dbReference>
<dbReference type="Pfam" id="PF02909">
    <property type="entry name" value="TetR_C_1"/>
    <property type="match status" value="1"/>
</dbReference>
<accession>A0A6J4NX22</accession>
<organism evidence="4">
    <name type="scientific">uncultured Rubrobacteraceae bacterium</name>
    <dbReference type="NCBI Taxonomy" id="349277"/>
    <lineage>
        <taxon>Bacteria</taxon>
        <taxon>Bacillati</taxon>
        <taxon>Actinomycetota</taxon>
        <taxon>Rubrobacteria</taxon>
        <taxon>Rubrobacterales</taxon>
        <taxon>Rubrobacteraceae</taxon>
        <taxon>environmental samples</taxon>
    </lineage>
</organism>
<evidence type="ECO:0000313" key="4">
    <source>
        <dbReference type="EMBL" id="CAA9394906.1"/>
    </source>
</evidence>
<evidence type="ECO:0000259" key="3">
    <source>
        <dbReference type="Pfam" id="PF02909"/>
    </source>
</evidence>
<sequence>MSRPPLGPNVIAKYDRELRAVDGIGLADVEMDSVLTLVLGYVGGVARGAVEASQAERRTGKTDDEWWEANAPLLEKVFDAERYPTAARVGAAAGEALQAAYAPERAFKFGLERVLDGIKALIRARSAHLKEP</sequence>
<feature type="domain" description="Tetracycline repressor TetR C-terminal" evidence="3">
    <location>
        <begin position="1"/>
        <end position="121"/>
    </location>
</feature>
<dbReference type="InterPro" id="IPR004111">
    <property type="entry name" value="Repressor_TetR_C"/>
</dbReference>
<gene>
    <name evidence="4" type="ORF">AVDCRST_MAG03-854</name>
</gene>
<dbReference type="SUPFAM" id="SSF48498">
    <property type="entry name" value="Tetracyclin repressor-like, C-terminal domain"/>
    <property type="match status" value="1"/>
</dbReference>
<reference evidence="4" key="1">
    <citation type="submission" date="2020-02" db="EMBL/GenBank/DDBJ databases">
        <authorList>
            <person name="Meier V. D."/>
        </authorList>
    </citation>
    <scope>NUCLEOTIDE SEQUENCE</scope>
    <source>
        <strain evidence="4">AVDCRST_MAG03</strain>
    </source>
</reference>
<proteinExistence type="predicted"/>
<protein>
    <submittedName>
        <fullName evidence="4">Transcriptional regulator, AcrR family</fullName>
    </submittedName>
</protein>
<evidence type="ECO:0000256" key="1">
    <source>
        <dbReference type="ARBA" id="ARBA00023015"/>
    </source>
</evidence>
<dbReference type="InterPro" id="IPR036271">
    <property type="entry name" value="Tet_transcr_reg_TetR-rel_C_sf"/>
</dbReference>
<evidence type="ECO:0000256" key="2">
    <source>
        <dbReference type="ARBA" id="ARBA00023163"/>
    </source>
</evidence>
<keyword evidence="2" id="KW-0804">Transcription</keyword>
<dbReference type="EMBL" id="CADCUT010000051">
    <property type="protein sequence ID" value="CAA9394906.1"/>
    <property type="molecule type" value="Genomic_DNA"/>
</dbReference>
<dbReference type="AlphaFoldDB" id="A0A6J4NX22"/>
<dbReference type="Gene3D" id="1.10.357.10">
    <property type="entry name" value="Tetracycline Repressor, domain 2"/>
    <property type="match status" value="1"/>
</dbReference>